<comment type="catalytic activity">
    <reaction evidence="8">
        <text>adenosine + phosphate = alpha-D-ribose 1-phosphate + adenine</text>
        <dbReference type="Rhea" id="RHEA:27642"/>
        <dbReference type="ChEBI" id="CHEBI:16335"/>
        <dbReference type="ChEBI" id="CHEBI:16708"/>
        <dbReference type="ChEBI" id="CHEBI:43474"/>
        <dbReference type="ChEBI" id="CHEBI:57720"/>
        <dbReference type="EC" id="2.4.2.1"/>
    </reaction>
    <physiologicalReaction direction="left-to-right" evidence="8">
        <dbReference type="Rhea" id="RHEA:27643"/>
    </physiologicalReaction>
</comment>
<dbReference type="PANTHER" id="PTHR30616">
    <property type="entry name" value="UNCHARACTERIZED PROTEIN YFIH"/>
    <property type="match status" value="1"/>
</dbReference>
<gene>
    <name evidence="11" type="ORF">CEP48_01840</name>
</gene>
<dbReference type="GO" id="GO:0016787">
    <property type="term" value="F:hydrolase activity"/>
    <property type="evidence" value="ECO:0007669"/>
    <property type="project" value="UniProtKB-KW"/>
</dbReference>
<evidence type="ECO:0000313" key="12">
    <source>
        <dbReference type="Proteomes" id="UP000955338"/>
    </source>
</evidence>
<comment type="similarity">
    <text evidence="2 10">Belongs to the purine nucleoside phosphorylase YfiH/LACC1 family.</text>
</comment>
<comment type="catalytic activity">
    <reaction evidence="9">
        <text>S-methyl-5'-thioadenosine + phosphate = 5-(methylsulfanyl)-alpha-D-ribose 1-phosphate + adenine</text>
        <dbReference type="Rhea" id="RHEA:11852"/>
        <dbReference type="ChEBI" id="CHEBI:16708"/>
        <dbReference type="ChEBI" id="CHEBI:17509"/>
        <dbReference type="ChEBI" id="CHEBI:43474"/>
        <dbReference type="ChEBI" id="CHEBI:58533"/>
        <dbReference type="EC" id="2.4.2.28"/>
    </reaction>
    <physiologicalReaction direction="left-to-right" evidence="9">
        <dbReference type="Rhea" id="RHEA:11853"/>
    </physiologicalReaction>
</comment>
<comment type="catalytic activity">
    <reaction evidence="1">
        <text>inosine + phosphate = alpha-D-ribose 1-phosphate + hypoxanthine</text>
        <dbReference type="Rhea" id="RHEA:27646"/>
        <dbReference type="ChEBI" id="CHEBI:17368"/>
        <dbReference type="ChEBI" id="CHEBI:17596"/>
        <dbReference type="ChEBI" id="CHEBI:43474"/>
        <dbReference type="ChEBI" id="CHEBI:57720"/>
        <dbReference type="EC" id="2.4.2.1"/>
    </reaction>
    <physiologicalReaction direction="left-to-right" evidence="1">
        <dbReference type="Rhea" id="RHEA:27647"/>
    </physiologicalReaction>
</comment>
<accession>A0A8E3MFJ3</accession>
<dbReference type="InterPro" id="IPR003730">
    <property type="entry name" value="Cu_polyphenol_OxRdtase"/>
</dbReference>
<organism evidence="11 12">
    <name type="scientific">Mergibacter septicus</name>
    <dbReference type="NCBI Taxonomy" id="221402"/>
    <lineage>
        <taxon>Bacteria</taxon>
        <taxon>Pseudomonadati</taxon>
        <taxon>Pseudomonadota</taxon>
        <taxon>Gammaproteobacteria</taxon>
        <taxon>Pasteurellales</taxon>
        <taxon>Pasteurellaceae</taxon>
        <taxon>Mergibacter</taxon>
    </lineage>
</organism>
<dbReference type="Proteomes" id="UP000955338">
    <property type="component" value="Chromosome"/>
</dbReference>
<evidence type="ECO:0000256" key="9">
    <source>
        <dbReference type="ARBA" id="ARBA00049893"/>
    </source>
</evidence>
<evidence type="ECO:0000256" key="2">
    <source>
        <dbReference type="ARBA" id="ARBA00007353"/>
    </source>
</evidence>
<keyword evidence="5" id="KW-0378">Hydrolase</keyword>
<dbReference type="EMBL" id="CP022011">
    <property type="protein sequence ID" value="QDJ14236.1"/>
    <property type="molecule type" value="Genomic_DNA"/>
</dbReference>
<dbReference type="InterPro" id="IPR038371">
    <property type="entry name" value="Cu_polyphenol_OxRdtase_sf"/>
</dbReference>
<dbReference type="Pfam" id="PF02578">
    <property type="entry name" value="Cu-oxidase_4"/>
    <property type="match status" value="1"/>
</dbReference>
<name>A0A8E3MFJ3_9PAST</name>
<evidence type="ECO:0000256" key="10">
    <source>
        <dbReference type="RuleBase" id="RU361274"/>
    </source>
</evidence>
<proteinExistence type="inferred from homology"/>
<dbReference type="SUPFAM" id="SSF64438">
    <property type="entry name" value="CNF1/YfiH-like putative cysteine hydrolases"/>
    <property type="match status" value="1"/>
</dbReference>
<reference evidence="11" key="1">
    <citation type="submission" date="2017-06" db="EMBL/GenBank/DDBJ databases">
        <title>Genome sequencing of pathogenic and non-pathogenic strains within Bisgaard taxon 40.</title>
        <authorList>
            <person name="Ladner J.T."/>
            <person name="Lovett S.P."/>
            <person name="Koroleva G."/>
            <person name="Lorch J.M."/>
        </authorList>
    </citation>
    <scope>NUCLEOTIDE SEQUENCE</scope>
    <source>
        <strain evidence="11">27576-1-I1</strain>
    </source>
</reference>
<dbReference type="Gene3D" id="3.60.140.10">
    <property type="entry name" value="CNF1/YfiH-like putative cysteine hydrolases"/>
    <property type="match status" value="1"/>
</dbReference>
<dbReference type="CDD" id="cd16833">
    <property type="entry name" value="YfiH"/>
    <property type="match status" value="1"/>
</dbReference>
<evidence type="ECO:0000256" key="6">
    <source>
        <dbReference type="ARBA" id="ARBA00022833"/>
    </source>
</evidence>
<sequence length="250" mass="28188">MSIITPNWKVAKNIHAFTTTRHNPLGVSPPPFDRFNLASHVGDQTTAVSTNRQHLVEHYQLPHLPLFLNQIHSTNVIELPNSQHHIDADASYTNHPNQVCLVMTADCLPVLFTNQAGTEIAAAHAGWRGLCNGILEQTVKKFIAPTSQIIAWLGPAISAKAFEVGEEVMHQFIQQDQQAIAAFQPQPTPPHHPPKFRADLYLLAKQRLNHLGIEQIYGGEYCTYHQPELFYSYRREKQTGRMASLIWFTS</sequence>
<keyword evidence="6" id="KW-0862">Zinc</keyword>
<keyword evidence="3" id="KW-0808">Transferase</keyword>
<evidence type="ECO:0000256" key="5">
    <source>
        <dbReference type="ARBA" id="ARBA00022801"/>
    </source>
</evidence>
<dbReference type="AlphaFoldDB" id="A0A8E3MFJ3"/>
<evidence type="ECO:0000256" key="3">
    <source>
        <dbReference type="ARBA" id="ARBA00022679"/>
    </source>
</evidence>
<evidence type="ECO:0000256" key="1">
    <source>
        <dbReference type="ARBA" id="ARBA00000553"/>
    </source>
</evidence>
<dbReference type="InterPro" id="IPR011324">
    <property type="entry name" value="Cytotoxic_necrot_fac-like_cat"/>
</dbReference>
<dbReference type="GO" id="GO:0005507">
    <property type="term" value="F:copper ion binding"/>
    <property type="evidence" value="ECO:0007669"/>
    <property type="project" value="TreeGrafter"/>
</dbReference>
<dbReference type="NCBIfam" id="TIGR00726">
    <property type="entry name" value="peptidoglycan editing factor PgeF"/>
    <property type="match status" value="1"/>
</dbReference>
<evidence type="ECO:0000256" key="8">
    <source>
        <dbReference type="ARBA" id="ARBA00048968"/>
    </source>
</evidence>
<keyword evidence="4" id="KW-0479">Metal-binding</keyword>
<evidence type="ECO:0000313" key="11">
    <source>
        <dbReference type="EMBL" id="QDJ14236.1"/>
    </source>
</evidence>
<comment type="catalytic activity">
    <reaction evidence="7">
        <text>adenosine + H2O + H(+) = inosine + NH4(+)</text>
        <dbReference type="Rhea" id="RHEA:24408"/>
        <dbReference type="ChEBI" id="CHEBI:15377"/>
        <dbReference type="ChEBI" id="CHEBI:15378"/>
        <dbReference type="ChEBI" id="CHEBI:16335"/>
        <dbReference type="ChEBI" id="CHEBI:17596"/>
        <dbReference type="ChEBI" id="CHEBI:28938"/>
        <dbReference type="EC" id="3.5.4.4"/>
    </reaction>
    <physiologicalReaction direction="left-to-right" evidence="7">
        <dbReference type="Rhea" id="RHEA:24409"/>
    </physiologicalReaction>
</comment>
<keyword evidence="12" id="KW-1185">Reference proteome</keyword>
<dbReference type="RefSeq" id="WP_261919682.1">
    <property type="nucleotide sequence ID" value="NZ_CP022011.1"/>
</dbReference>
<dbReference type="PANTHER" id="PTHR30616:SF2">
    <property type="entry name" value="PURINE NUCLEOSIDE PHOSPHORYLASE LACC1"/>
    <property type="match status" value="1"/>
</dbReference>
<protein>
    <recommendedName>
        <fullName evidence="10">Purine nucleoside phosphorylase</fullName>
    </recommendedName>
</protein>
<dbReference type="GO" id="GO:0017061">
    <property type="term" value="F:S-methyl-5-thioadenosine phosphorylase activity"/>
    <property type="evidence" value="ECO:0007669"/>
    <property type="project" value="UniProtKB-EC"/>
</dbReference>
<evidence type="ECO:0000256" key="7">
    <source>
        <dbReference type="ARBA" id="ARBA00047989"/>
    </source>
</evidence>
<evidence type="ECO:0000256" key="4">
    <source>
        <dbReference type="ARBA" id="ARBA00022723"/>
    </source>
</evidence>